<feature type="region of interest" description="Disordered" evidence="3">
    <location>
        <begin position="371"/>
        <end position="395"/>
    </location>
</feature>
<dbReference type="InterPro" id="IPR023393">
    <property type="entry name" value="START-like_dom_sf"/>
</dbReference>
<dbReference type="InterPro" id="IPR002913">
    <property type="entry name" value="START_lipid-bd_dom"/>
</dbReference>
<comment type="subcellular location">
    <subcellularLocation>
        <location evidence="1">Endoplasmic reticulum</location>
    </subcellularLocation>
</comment>
<sequence length="609" mass="68643">MEDSTSSFIGEELRNYIKLKRKRRWVNRFVVLSSGMLYYFKTPASLKPRCVISLVGCQVNNLGVEKREYILDISKPNHYSIKLAFPSQSEYNLWFMRLSSFAEQYKEDPDHVPSSCLHQEERKKMNRENLQLIEQLPIGEIPNLTKQQIEEIVGKKYVLIRSEGSGTYSECAGNKAENRSIAKYGQIGFIAGALIVSLISHFALGNALTGLCFALIVAVYYPHMISSKSASAAQKIQFKTTILINSGAGETLTALHDSPCRSLWEPYLHDCTDGSRMTFTYEVNGIQATQEVTRQFVKDGNIFYVIEKADNTIKNIFKVESKSKYGKMMSFVSHFGYFEENNSIVGNPSLLACLKNYVESNTIYLSNQQVSNQTTDKVDSDSDEEEETKIDDGPGLAITQPIPDEKKEMILQLNNEAVKAMQEAEKLAADSEGWEEIKLKVNTVKGSRRKAAGGLYIVRGEGDINRSAIEVIEYIKDINRKAEYDDMFESGYVIEKLTDEMEIAYQKYKKTGPVSSRDLCLLQRRFDLEGGKIVAIAMSTTHPNCPETKFVRAHLYLGCFVLTPVSPTVTHMVYMINVDIKGSIPKFIINSVQSDQALVVEKIRKNLAA</sequence>
<dbReference type="InterPro" id="IPR051213">
    <property type="entry name" value="START_lipid_transfer"/>
</dbReference>
<dbReference type="AlphaFoldDB" id="A0AAU9JY12"/>
<evidence type="ECO:0000256" key="2">
    <source>
        <dbReference type="ARBA" id="ARBA00022824"/>
    </source>
</evidence>
<dbReference type="SMART" id="SM00233">
    <property type="entry name" value="PH"/>
    <property type="match status" value="1"/>
</dbReference>
<dbReference type="CDD" id="cd00821">
    <property type="entry name" value="PH"/>
    <property type="match status" value="1"/>
</dbReference>
<evidence type="ECO:0000256" key="3">
    <source>
        <dbReference type="SAM" id="MobiDB-lite"/>
    </source>
</evidence>
<protein>
    <recommendedName>
        <fullName evidence="8">START domain-containing protein</fullName>
    </recommendedName>
</protein>
<name>A0AAU9JY12_9CILI</name>
<feature type="domain" description="PH" evidence="4">
    <location>
        <begin position="10"/>
        <end position="103"/>
    </location>
</feature>
<dbReference type="Pfam" id="PF01852">
    <property type="entry name" value="START"/>
    <property type="match status" value="1"/>
</dbReference>
<evidence type="ECO:0000256" key="1">
    <source>
        <dbReference type="ARBA" id="ARBA00004240"/>
    </source>
</evidence>
<evidence type="ECO:0000259" key="4">
    <source>
        <dbReference type="PROSITE" id="PS50003"/>
    </source>
</evidence>
<dbReference type="InterPro" id="IPR001849">
    <property type="entry name" value="PH_domain"/>
</dbReference>
<dbReference type="PANTHER" id="PTHR19308">
    <property type="entry name" value="PHOSPHATIDYLCHOLINE TRANSFER PROTEIN"/>
    <property type="match status" value="1"/>
</dbReference>
<dbReference type="SMART" id="SM00234">
    <property type="entry name" value="START"/>
    <property type="match status" value="1"/>
</dbReference>
<keyword evidence="2" id="KW-0256">Endoplasmic reticulum</keyword>
<dbReference type="InterPro" id="IPR011993">
    <property type="entry name" value="PH-like_dom_sf"/>
</dbReference>
<dbReference type="GO" id="GO:0005783">
    <property type="term" value="C:endoplasmic reticulum"/>
    <property type="evidence" value="ECO:0007669"/>
    <property type="project" value="UniProtKB-SubCell"/>
</dbReference>
<organism evidence="6 7">
    <name type="scientific">Blepharisma stoltei</name>
    <dbReference type="NCBI Taxonomy" id="1481888"/>
    <lineage>
        <taxon>Eukaryota</taxon>
        <taxon>Sar</taxon>
        <taxon>Alveolata</taxon>
        <taxon>Ciliophora</taxon>
        <taxon>Postciliodesmatophora</taxon>
        <taxon>Heterotrichea</taxon>
        <taxon>Heterotrichida</taxon>
        <taxon>Blepharismidae</taxon>
        <taxon>Blepharisma</taxon>
    </lineage>
</organism>
<dbReference type="PROSITE" id="PS50848">
    <property type="entry name" value="START"/>
    <property type="match status" value="1"/>
</dbReference>
<evidence type="ECO:0000313" key="6">
    <source>
        <dbReference type="EMBL" id="CAG9330859.1"/>
    </source>
</evidence>
<dbReference type="CDD" id="cd00177">
    <property type="entry name" value="START"/>
    <property type="match status" value="1"/>
</dbReference>
<dbReference type="EMBL" id="CAJZBQ010000052">
    <property type="protein sequence ID" value="CAG9330859.1"/>
    <property type="molecule type" value="Genomic_DNA"/>
</dbReference>
<dbReference type="Gene3D" id="2.30.29.30">
    <property type="entry name" value="Pleckstrin-homology domain (PH domain)/Phosphotyrosine-binding domain (PTB)"/>
    <property type="match status" value="1"/>
</dbReference>
<dbReference type="Gene3D" id="3.30.530.20">
    <property type="match status" value="1"/>
</dbReference>
<keyword evidence="7" id="KW-1185">Reference proteome</keyword>
<feature type="domain" description="START" evidence="5">
    <location>
        <begin position="405"/>
        <end position="591"/>
    </location>
</feature>
<evidence type="ECO:0000259" key="5">
    <source>
        <dbReference type="PROSITE" id="PS50848"/>
    </source>
</evidence>
<dbReference type="PROSITE" id="PS50003">
    <property type="entry name" value="PH_DOMAIN"/>
    <property type="match status" value="1"/>
</dbReference>
<dbReference type="PANTHER" id="PTHR19308:SF56">
    <property type="entry name" value="START DOMAIN-CONTAINING PROTEIN"/>
    <property type="match status" value="1"/>
</dbReference>
<dbReference type="GO" id="GO:0008289">
    <property type="term" value="F:lipid binding"/>
    <property type="evidence" value="ECO:0007669"/>
    <property type="project" value="InterPro"/>
</dbReference>
<comment type="caution">
    <text evidence="6">The sequence shown here is derived from an EMBL/GenBank/DDBJ whole genome shotgun (WGS) entry which is preliminary data.</text>
</comment>
<gene>
    <name evidence="6" type="ORF">BSTOLATCC_MIC52269</name>
</gene>
<dbReference type="SUPFAM" id="SSF50729">
    <property type="entry name" value="PH domain-like"/>
    <property type="match status" value="1"/>
</dbReference>
<evidence type="ECO:0008006" key="8">
    <source>
        <dbReference type="Google" id="ProtNLM"/>
    </source>
</evidence>
<proteinExistence type="predicted"/>
<dbReference type="SUPFAM" id="SSF55961">
    <property type="entry name" value="Bet v1-like"/>
    <property type="match status" value="1"/>
</dbReference>
<evidence type="ECO:0000313" key="7">
    <source>
        <dbReference type="Proteomes" id="UP001162131"/>
    </source>
</evidence>
<dbReference type="Proteomes" id="UP001162131">
    <property type="component" value="Unassembled WGS sequence"/>
</dbReference>
<accession>A0AAU9JY12</accession>
<dbReference type="Pfam" id="PF00169">
    <property type="entry name" value="PH"/>
    <property type="match status" value="1"/>
</dbReference>
<reference evidence="6" key="1">
    <citation type="submission" date="2021-09" db="EMBL/GenBank/DDBJ databases">
        <authorList>
            <consortium name="AG Swart"/>
            <person name="Singh M."/>
            <person name="Singh A."/>
            <person name="Seah K."/>
            <person name="Emmerich C."/>
        </authorList>
    </citation>
    <scope>NUCLEOTIDE SEQUENCE</scope>
    <source>
        <strain evidence="6">ATCC30299</strain>
    </source>
</reference>